<feature type="region of interest" description="Disordered" evidence="1">
    <location>
        <begin position="49"/>
        <end position="68"/>
    </location>
</feature>
<feature type="compositionally biased region" description="Polar residues" evidence="1">
    <location>
        <begin position="1"/>
        <end position="19"/>
    </location>
</feature>
<reference evidence="3" key="1">
    <citation type="journal article" date="2020" name="Genome Biol.">
        <title>Gamete binning: chromosome-level and haplotype-resolved genome assembly enabled by high-throughput single-cell sequencing of gamete genomes.</title>
        <authorList>
            <person name="Campoy J.A."/>
            <person name="Sun H."/>
            <person name="Goel M."/>
            <person name="Jiao W.-B."/>
            <person name="Folz-Donahue K."/>
            <person name="Wang N."/>
            <person name="Rubio M."/>
            <person name="Liu C."/>
            <person name="Kukat C."/>
            <person name="Ruiz D."/>
            <person name="Huettel B."/>
            <person name="Schneeberger K."/>
        </authorList>
    </citation>
    <scope>NUCLEOTIDE SEQUENCE [LARGE SCALE GENOMIC DNA]</scope>
    <source>
        <strain evidence="3">cv. Rojo Pasion</strain>
    </source>
</reference>
<evidence type="ECO:0000313" key="2">
    <source>
        <dbReference type="EMBL" id="CAB4316434.1"/>
    </source>
</evidence>
<dbReference type="Proteomes" id="UP000507245">
    <property type="component" value="Unassembled WGS sequence"/>
</dbReference>
<dbReference type="EMBL" id="CAEKKB010000007">
    <property type="protein sequence ID" value="CAB4316434.1"/>
    <property type="molecule type" value="Genomic_DNA"/>
</dbReference>
<evidence type="ECO:0000313" key="3">
    <source>
        <dbReference type="Proteomes" id="UP000507245"/>
    </source>
</evidence>
<evidence type="ECO:0000256" key="1">
    <source>
        <dbReference type="SAM" id="MobiDB-lite"/>
    </source>
</evidence>
<dbReference type="AlphaFoldDB" id="A0A6J5XZB9"/>
<gene>
    <name evidence="2" type="ORF">ORAREDHAP_LOCUS41887</name>
</gene>
<sequence length="68" mass="7325">MTEPAQGTPNTSISGNDVHSLTRKSKVQCPGWGTKPCCYPVEGNHERIARNEKGSRESSGEGAEHCLL</sequence>
<name>A0A6J5XZB9_PRUAR</name>
<proteinExistence type="predicted"/>
<keyword evidence="3" id="KW-1185">Reference proteome</keyword>
<protein>
    <submittedName>
        <fullName evidence="2">Uncharacterized protein</fullName>
    </submittedName>
</protein>
<feature type="region of interest" description="Disordered" evidence="1">
    <location>
        <begin position="1"/>
        <end position="29"/>
    </location>
</feature>
<accession>A0A6J5XZB9</accession>
<organism evidence="2 3">
    <name type="scientific">Prunus armeniaca</name>
    <name type="common">Apricot</name>
    <name type="synonym">Armeniaca vulgaris</name>
    <dbReference type="NCBI Taxonomy" id="36596"/>
    <lineage>
        <taxon>Eukaryota</taxon>
        <taxon>Viridiplantae</taxon>
        <taxon>Streptophyta</taxon>
        <taxon>Embryophyta</taxon>
        <taxon>Tracheophyta</taxon>
        <taxon>Spermatophyta</taxon>
        <taxon>Magnoliopsida</taxon>
        <taxon>eudicotyledons</taxon>
        <taxon>Gunneridae</taxon>
        <taxon>Pentapetalae</taxon>
        <taxon>rosids</taxon>
        <taxon>fabids</taxon>
        <taxon>Rosales</taxon>
        <taxon>Rosaceae</taxon>
        <taxon>Amygdaloideae</taxon>
        <taxon>Amygdaleae</taxon>
        <taxon>Prunus</taxon>
    </lineage>
</organism>